<accession>A0A2C6MJ71</accession>
<gene>
    <name evidence="1" type="ORF">P378_00665</name>
</gene>
<proteinExistence type="predicted"/>
<name>A0A2C6MJ71_9FIRM</name>
<dbReference type="EMBL" id="AWQQ01000006">
    <property type="protein sequence ID" value="PHJ39902.1"/>
    <property type="molecule type" value="Genomic_DNA"/>
</dbReference>
<keyword evidence="2" id="KW-1185">Reference proteome</keyword>
<evidence type="ECO:0000313" key="1">
    <source>
        <dbReference type="EMBL" id="PHJ39902.1"/>
    </source>
</evidence>
<dbReference type="AlphaFoldDB" id="A0A2C6MJ71"/>
<protein>
    <submittedName>
        <fullName evidence="1">Uncharacterized protein</fullName>
    </submittedName>
</protein>
<comment type="caution">
    <text evidence="1">The sequence shown here is derived from an EMBL/GenBank/DDBJ whole genome shotgun (WGS) entry which is preliminary data.</text>
</comment>
<organism evidence="1 2">
    <name type="scientific">Desulforamulus profundi</name>
    <dbReference type="NCBI Taxonomy" id="1383067"/>
    <lineage>
        <taxon>Bacteria</taxon>
        <taxon>Bacillati</taxon>
        <taxon>Bacillota</taxon>
        <taxon>Clostridia</taxon>
        <taxon>Eubacteriales</taxon>
        <taxon>Peptococcaceae</taxon>
        <taxon>Desulforamulus</taxon>
    </lineage>
</organism>
<dbReference type="Proteomes" id="UP000222564">
    <property type="component" value="Unassembled WGS sequence"/>
</dbReference>
<reference evidence="1 2" key="1">
    <citation type="submission" date="2013-09" db="EMBL/GenBank/DDBJ databases">
        <title>Biodegradation of hydrocarbons in the deep terrestrial subsurface : characterization of a microbial consortium composed of two Desulfotomaculum species originating from a deep geological formation.</title>
        <authorList>
            <person name="Aullo T."/>
            <person name="Berlendis S."/>
            <person name="Lascourreges J.-F."/>
            <person name="Dessort D."/>
            <person name="Saint-Laurent S."/>
            <person name="Schraauwers B."/>
            <person name="Mas J."/>
            <person name="Magot M."/>
            <person name="Ranchou-Peyruse A."/>
        </authorList>
    </citation>
    <scope>NUCLEOTIDE SEQUENCE [LARGE SCALE GENOMIC DNA]</scope>
    <source>
        <strain evidence="1 2">Bs107</strain>
    </source>
</reference>
<evidence type="ECO:0000313" key="2">
    <source>
        <dbReference type="Proteomes" id="UP000222564"/>
    </source>
</evidence>
<sequence>MVFVINYTPLFTEFLFLEIIFLKKYLCRYSLGVKPSAIILQPLIKKLTAEG</sequence>